<dbReference type="InParanoid" id="A0A2J6T0S9"/>
<proteinExistence type="predicted"/>
<dbReference type="GeneID" id="36591629"/>
<evidence type="ECO:0000313" key="3">
    <source>
        <dbReference type="Proteomes" id="UP000235371"/>
    </source>
</evidence>
<dbReference type="OrthoDB" id="3496435at2759"/>
<protein>
    <submittedName>
        <fullName evidence="2">Uncharacterized protein</fullName>
    </submittedName>
</protein>
<keyword evidence="1" id="KW-0175">Coiled coil</keyword>
<dbReference type="AlphaFoldDB" id="A0A2J6T0S9"/>
<evidence type="ECO:0000256" key="1">
    <source>
        <dbReference type="SAM" id="Coils"/>
    </source>
</evidence>
<reference evidence="2 3" key="1">
    <citation type="submission" date="2016-04" db="EMBL/GenBank/DDBJ databases">
        <title>A degradative enzymes factory behind the ericoid mycorrhizal symbiosis.</title>
        <authorList>
            <consortium name="DOE Joint Genome Institute"/>
            <person name="Martino E."/>
            <person name="Morin E."/>
            <person name="Grelet G."/>
            <person name="Kuo A."/>
            <person name="Kohler A."/>
            <person name="Daghino S."/>
            <person name="Barry K."/>
            <person name="Choi C."/>
            <person name="Cichocki N."/>
            <person name="Clum A."/>
            <person name="Copeland A."/>
            <person name="Hainaut M."/>
            <person name="Haridas S."/>
            <person name="Labutti K."/>
            <person name="Lindquist E."/>
            <person name="Lipzen A."/>
            <person name="Khouja H.-R."/>
            <person name="Murat C."/>
            <person name="Ohm R."/>
            <person name="Olson A."/>
            <person name="Spatafora J."/>
            <person name="Veneault-Fourrey C."/>
            <person name="Henrissat B."/>
            <person name="Grigoriev I."/>
            <person name="Martin F."/>
            <person name="Perotto S."/>
        </authorList>
    </citation>
    <scope>NUCLEOTIDE SEQUENCE [LARGE SCALE GENOMIC DNA]</scope>
    <source>
        <strain evidence="2 3">E</strain>
    </source>
</reference>
<organism evidence="2 3">
    <name type="scientific">Hyaloscypha bicolor E</name>
    <dbReference type="NCBI Taxonomy" id="1095630"/>
    <lineage>
        <taxon>Eukaryota</taxon>
        <taxon>Fungi</taxon>
        <taxon>Dikarya</taxon>
        <taxon>Ascomycota</taxon>
        <taxon>Pezizomycotina</taxon>
        <taxon>Leotiomycetes</taxon>
        <taxon>Helotiales</taxon>
        <taxon>Hyaloscyphaceae</taxon>
        <taxon>Hyaloscypha</taxon>
        <taxon>Hyaloscypha bicolor</taxon>
    </lineage>
</organism>
<accession>A0A2J6T0S9</accession>
<dbReference type="EMBL" id="KZ613848">
    <property type="protein sequence ID" value="PMD56627.1"/>
    <property type="molecule type" value="Genomic_DNA"/>
</dbReference>
<evidence type="ECO:0000313" key="2">
    <source>
        <dbReference type="EMBL" id="PMD56627.1"/>
    </source>
</evidence>
<name>A0A2J6T0S9_9HELO</name>
<feature type="coiled-coil region" evidence="1">
    <location>
        <begin position="257"/>
        <end position="284"/>
    </location>
</feature>
<keyword evidence="3" id="KW-1185">Reference proteome</keyword>
<dbReference type="RefSeq" id="XP_024733531.1">
    <property type="nucleotide sequence ID" value="XM_024883552.1"/>
</dbReference>
<sequence>MFPVDIPREQELHKLAKNLKTGDTASWREFVEDGERKFCGHEMSVLKRFIRRMTGIHNKLKFPDRLTRDRSTATKLWNNYIEARQTPAQAAERVHSLATYKAPGPAASLNTARERLNERIETDPGMRAYVQKQQENDEILKNFDFAGDRLQKGKVYKEGPLRPDRRGQFPLQLTKTKSVRRAHLKRPYVANMMKVDDVRVSSCFAVSIATSNLKSDLLRNDPNLGKHVIKRGKESPLRQSVTLRVFSGFEQEIEYMEENLEWDIKDLKQEIAKFERKNFACRTRPKVPSHPRTKVSQMCGR</sequence>
<gene>
    <name evidence="2" type="ORF">K444DRAFT_633017</name>
</gene>
<dbReference type="Proteomes" id="UP000235371">
    <property type="component" value="Unassembled WGS sequence"/>
</dbReference>